<feature type="domain" description="Ig-like" evidence="2">
    <location>
        <begin position="154"/>
        <end position="235"/>
    </location>
</feature>
<feature type="domain" description="Ig-like" evidence="2">
    <location>
        <begin position="629"/>
        <end position="715"/>
    </location>
</feature>
<dbReference type="SMART" id="SM00408">
    <property type="entry name" value="IGc2"/>
    <property type="match status" value="3"/>
</dbReference>
<dbReference type="InterPro" id="IPR003599">
    <property type="entry name" value="Ig_sub"/>
</dbReference>
<feature type="region of interest" description="Disordered" evidence="1">
    <location>
        <begin position="1083"/>
        <end position="1112"/>
    </location>
</feature>
<sequence length="1173" mass="133162">MNELKNTVALLSQVLYLEDGPKTASVLRKKHLVSGDIFEKEDTSMTILLNCSSSCNPAYPPGDVTITPGNDTFYTKRGGKPLHDITCEADCVPECTYTWYREGYRYWYTAGNSLFATRSYYYSGSSRFQCLASNAIEPYRNYSRLITVKVKDGPDNVTIIPSLPAIENSTFTLTCVASCYHGCQSYSWYHDGRSVNQRTKVLEFHRLSKEDSGRYQCQVTDYFGEKSGYYTMTVQCSPIVVRHSNVAHKEFRVGDLLHLTVTFMANPTAEVLWSFVPWNQNTSLEVQTKQIQTHKESTKLVLILSDTHKFGKYILELKNELGKISKEFNIQGPIVAATKTDPGTLISSRDSDSDGDLSMSPTSWKGKTNALREIEMNTFLLQQDKLHEEVQKLRLEGQRFVIGAKLFSNIHYIVKRLEIDNMGTASFIGITRVICLRSFCLAGKSNKYYAPSIVSIFYSSDNGDMQEGKGYINITCYADCNPECDRYVIYHNGRRYRTKEKRIKKDRTNSGLYKCEALNSLGRSVSNTTNISIHYGPKTTSVLRNYQTISGDIIEKEDPSMAIPLRCWSSCNPSCEVAWYKDGQLESRGNPVIEITRDRRMSGVYHCEASGVEGKVKSTQVNVTIQYPPGDVTITPGDDTFYTKLYGKPLHDITCEADCVPECSYRWYREGYRYTYTTGNSLFATRSYTYRSSSRFQCLASNSIKPNNSYSRWITVKVKDGPDNVTIIPSLPVIDNRSFTLTCTANCYHGCQSYSWYHNWRSMNQRTKVLEFHRLSKEDSGRYRCQVTDYFGTKSGYYTMTAQYKPMITSTKNQTTITAPDLLDLTFSVDSFPSSNVTIFHETKTLTHLPNVTGQRSFNVSIESCLDRGDYRIEAVNDAGSDRFTFIANVKYKPMITSTKNQTTITAPDLLDLTFSVDSFPSSNVTIFHETKTLTHLPHVTGQRSFNVSIESCLDRGDYRIEAVNDAGFDSFIFIANLKCSPIVVRHSNVAHKEFRVGDLLHLTVTFMANPTAEVQWSFVPWNQNTSLEVQTKQIQTHKESTKLVLILSDTKKFGKYILELKNELGKISKEFNIQGPIVAATKTDPGTTVSSRDSDSDGDRSMSPTSWKGKTNALRETEMNTFLLQQDKLHEEVQKLRLEGDVLRLKRNYYVIKLQVLMKEHPDIIDEVFGED</sequence>
<evidence type="ECO:0000259" key="2">
    <source>
        <dbReference type="PROSITE" id="PS50835"/>
    </source>
</evidence>
<dbReference type="InterPro" id="IPR013783">
    <property type="entry name" value="Ig-like_fold"/>
</dbReference>
<protein>
    <recommendedName>
        <fullName evidence="2">Ig-like domain-containing protein</fullName>
    </recommendedName>
</protein>
<dbReference type="Pfam" id="PF13895">
    <property type="entry name" value="Ig_2"/>
    <property type="match status" value="2"/>
</dbReference>
<dbReference type="PANTHER" id="PTHR46013">
    <property type="entry name" value="VASCULAR CELL ADHESION MOLECULE 1"/>
    <property type="match status" value="1"/>
</dbReference>
<keyword evidence="4" id="KW-1185">Reference proteome</keyword>
<evidence type="ECO:0000313" key="4">
    <source>
        <dbReference type="Proteomes" id="UP000005408"/>
    </source>
</evidence>
<dbReference type="InterPro" id="IPR036179">
    <property type="entry name" value="Ig-like_dom_sf"/>
</dbReference>
<accession>A0A8W8KVU9</accession>
<feature type="domain" description="Ig-like" evidence="2">
    <location>
        <begin position="61"/>
        <end position="147"/>
    </location>
</feature>
<feature type="domain" description="Ig-like" evidence="2">
    <location>
        <begin position="451"/>
        <end position="532"/>
    </location>
</feature>
<dbReference type="AlphaFoldDB" id="A0A8W8KVU9"/>
<evidence type="ECO:0000256" key="1">
    <source>
        <dbReference type="SAM" id="MobiDB-lite"/>
    </source>
</evidence>
<organism evidence="3 4">
    <name type="scientific">Magallana gigas</name>
    <name type="common">Pacific oyster</name>
    <name type="synonym">Crassostrea gigas</name>
    <dbReference type="NCBI Taxonomy" id="29159"/>
    <lineage>
        <taxon>Eukaryota</taxon>
        <taxon>Metazoa</taxon>
        <taxon>Spiralia</taxon>
        <taxon>Lophotrochozoa</taxon>
        <taxon>Mollusca</taxon>
        <taxon>Bivalvia</taxon>
        <taxon>Autobranchia</taxon>
        <taxon>Pteriomorphia</taxon>
        <taxon>Ostreida</taxon>
        <taxon>Ostreoidea</taxon>
        <taxon>Ostreidae</taxon>
        <taxon>Magallana</taxon>
    </lineage>
</organism>
<dbReference type="EnsemblMetazoa" id="G25502.1">
    <property type="protein sequence ID" value="G25502.1:cds"/>
    <property type="gene ID" value="G25502"/>
</dbReference>
<name>A0A8W8KVU9_MAGGI</name>
<proteinExistence type="predicted"/>
<dbReference type="SMART" id="SM00409">
    <property type="entry name" value="IG"/>
    <property type="match status" value="3"/>
</dbReference>
<dbReference type="PROSITE" id="PS50835">
    <property type="entry name" value="IG_LIKE"/>
    <property type="match status" value="6"/>
</dbReference>
<dbReference type="InterPro" id="IPR007110">
    <property type="entry name" value="Ig-like_dom"/>
</dbReference>
<dbReference type="SUPFAM" id="SSF48726">
    <property type="entry name" value="Immunoglobulin"/>
    <property type="match status" value="7"/>
</dbReference>
<dbReference type="PANTHER" id="PTHR46013:SF4">
    <property type="entry name" value="B-CELL RECEPTOR CD22-RELATED"/>
    <property type="match status" value="1"/>
</dbReference>
<dbReference type="InterPro" id="IPR003598">
    <property type="entry name" value="Ig_sub2"/>
</dbReference>
<dbReference type="Gene3D" id="2.60.40.10">
    <property type="entry name" value="Immunoglobulins"/>
    <property type="match status" value="8"/>
</dbReference>
<feature type="domain" description="Ig-like" evidence="2">
    <location>
        <begin position="722"/>
        <end position="801"/>
    </location>
</feature>
<evidence type="ECO:0000313" key="3">
    <source>
        <dbReference type="EnsemblMetazoa" id="G25502.1:cds"/>
    </source>
</evidence>
<dbReference type="Proteomes" id="UP000005408">
    <property type="component" value="Unassembled WGS sequence"/>
</dbReference>
<reference evidence="3" key="1">
    <citation type="submission" date="2022-08" db="UniProtKB">
        <authorList>
            <consortium name="EnsemblMetazoa"/>
        </authorList>
    </citation>
    <scope>IDENTIFICATION</scope>
    <source>
        <strain evidence="3">05x7-T-G4-1.051#20</strain>
    </source>
</reference>
<feature type="domain" description="Ig-like" evidence="2">
    <location>
        <begin position="537"/>
        <end position="624"/>
    </location>
</feature>